<protein>
    <submittedName>
        <fullName evidence="2">Uncharacterized protein</fullName>
    </submittedName>
</protein>
<gene>
    <name evidence="2" type="ORF">LCGC14_1061840</name>
</gene>
<evidence type="ECO:0000256" key="1">
    <source>
        <dbReference type="SAM" id="Coils"/>
    </source>
</evidence>
<dbReference type="EMBL" id="LAZR01004513">
    <property type="protein sequence ID" value="KKN07930.1"/>
    <property type="molecule type" value="Genomic_DNA"/>
</dbReference>
<dbReference type="AlphaFoldDB" id="A0A0F9MKU4"/>
<comment type="caution">
    <text evidence="2">The sequence shown here is derived from an EMBL/GenBank/DDBJ whole genome shotgun (WGS) entry which is preliminary data.</text>
</comment>
<proteinExistence type="predicted"/>
<accession>A0A0F9MKU4</accession>
<keyword evidence="1" id="KW-0175">Coiled coil</keyword>
<reference evidence="2" key="1">
    <citation type="journal article" date="2015" name="Nature">
        <title>Complex archaea that bridge the gap between prokaryotes and eukaryotes.</title>
        <authorList>
            <person name="Spang A."/>
            <person name="Saw J.H."/>
            <person name="Jorgensen S.L."/>
            <person name="Zaremba-Niedzwiedzka K."/>
            <person name="Martijn J."/>
            <person name="Lind A.E."/>
            <person name="van Eijk R."/>
            <person name="Schleper C."/>
            <person name="Guy L."/>
            <person name="Ettema T.J."/>
        </authorList>
    </citation>
    <scope>NUCLEOTIDE SEQUENCE</scope>
</reference>
<feature type="coiled-coil region" evidence="1">
    <location>
        <begin position="18"/>
        <end position="76"/>
    </location>
</feature>
<name>A0A0F9MKU4_9ZZZZ</name>
<evidence type="ECO:0000313" key="2">
    <source>
        <dbReference type="EMBL" id="KKN07930.1"/>
    </source>
</evidence>
<organism evidence="2">
    <name type="scientific">marine sediment metagenome</name>
    <dbReference type="NCBI Taxonomy" id="412755"/>
    <lineage>
        <taxon>unclassified sequences</taxon>
        <taxon>metagenomes</taxon>
        <taxon>ecological metagenomes</taxon>
    </lineage>
</organism>
<sequence length="80" mass="9415">MQIQPITEEAHNTAMLTLALGRQELLFYRKQNQELQQKFAQLEGHAKLIPDLRKTIEELEAKLVEAKSRITVHRLKYEDE</sequence>